<reference evidence="3 4" key="3">
    <citation type="submission" date="2020-02" db="EMBL/GenBank/DDBJ databases">
        <title>Sequencing the genomes of 1000 actinobacteria strains.</title>
        <authorList>
            <person name="Klenk H.-P."/>
        </authorList>
    </citation>
    <scope>NUCLEOTIDE SEQUENCE [LARGE SCALE GENOMIC DNA]</scope>
    <source>
        <strain evidence="3 4">DSM 45201</strain>
    </source>
</reference>
<dbReference type="EMBL" id="JAAMPA010000001">
    <property type="protein sequence ID" value="NIH66198.1"/>
    <property type="molecule type" value="Genomic_DNA"/>
</dbReference>
<dbReference type="Proteomes" id="UP000648663">
    <property type="component" value="Unassembled WGS sequence"/>
</dbReference>
<name>A0A846LLL6_9ACTN</name>
<comment type="caution">
    <text evidence="3">The sequence shown here is derived from an EMBL/GenBank/DDBJ whole genome shotgun (WGS) entry which is preliminary data.</text>
</comment>
<reference evidence="5" key="2">
    <citation type="journal article" date="2019" name="Int. J. Syst. Evol. Microbiol.">
        <title>The Global Catalogue of Microorganisms (GCM) 10K type strain sequencing project: providing services to taxonomists for standard genome sequencing and annotation.</title>
        <authorList>
            <consortium name="The Broad Institute Genomics Platform"/>
            <consortium name="The Broad Institute Genome Sequencing Center for Infectious Disease"/>
            <person name="Wu L."/>
            <person name="Ma J."/>
        </authorList>
    </citation>
    <scope>NUCLEOTIDE SEQUENCE [LARGE SCALE GENOMIC DNA]</scope>
    <source>
        <strain evidence="5">CGMCC 4.5581</strain>
    </source>
</reference>
<reference evidence="2" key="1">
    <citation type="journal article" date="2014" name="Int. J. Syst. Evol. Microbiol.">
        <title>Complete genome of a new Firmicutes species belonging to the dominant human colonic microbiota ('Ruminococcus bicirculans') reveals two chromosomes and a selective capacity to utilize plant glucans.</title>
        <authorList>
            <consortium name="NISC Comparative Sequencing Program"/>
            <person name="Wegmann U."/>
            <person name="Louis P."/>
            <person name="Goesmann A."/>
            <person name="Henrissat B."/>
            <person name="Duncan S.H."/>
            <person name="Flint H.J."/>
        </authorList>
    </citation>
    <scope>NUCLEOTIDE SEQUENCE</scope>
    <source>
        <strain evidence="2">CGMCC 4.5581</strain>
    </source>
</reference>
<dbReference type="AlphaFoldDB" id="A0A846LLL6"/>
<reference evidence="2" key="4">
    <citation type="submission" date="2024-05" db="EMBL/GenBank/DDBJ databases">
        <authorList>
            <person name="Sun Q."/>
            <person name="Zhou Y."/>
        </authorList>
    </citation>
    <scope>NUCLEOTIDE SEQUENCE</scope>
    <source>
        <strain evidence="2">CGMCC 4.5581</strain>
    </source>
</reference>
<evidence type="ECO:0000313" key="4">
    <source>
        <dbReference type="Proteomes" id="UP000552836"/>
    </source>
</evidence>
<keyword evidence="5" id="KW-1185">Reference proteome</keyword>
<evidence type="ECO:0008006" key="6">
    <source>
        <dbReference type="Google" id="ProtNLM"/>
    </source>
</evidence>
<evidence type="ECO:0000313" key="3">
    <source>
        <dbReference type="EMBL" id="NIH66198.1"/>
    </source>
</evidence>
<feature type="transmembrane region" description="Helical" evidence="1">
    <location>
        <begin position="58"/>
        <end position="76"/>
    </location>
</feature>
<dbReference type="Proteomes" id="UP000552836">
    <property type="component" value="Unassembled WGS sequence"/>
</dbReference>
<evidence type="ECO:0000256" key="1">
    <source>
        <dbReference type="SAM" id="Phobius"/>
    </source>
</evidence>
<accession>A0A846LLL6</accession>
<feature type="transmembrane region" description="Helical" evidence="1">
    <location>
        <begin position="88"/>
        <end position="109"/>
    </location>
</feature>
<evidence type="ECO:0000313" key="2">
    <source>
        <dbReference type="EMBL" id="GGL61858.1"/>
    </source>
</evidence>
<sequence>MESDGIDRDAAVAQLAALEADRTALADRVMQPWWHDVAGGLLLFGLLASYAIETSWVRALALLVFALGLGGLAWSYQRRTGVWVYPDGRAWLTWVPLALVVSVPALVLAEDHGQRWAMPVAGAVLGTALALLSRRWTRRWIAELRGER</sequence>
<protein>
    <recommendedName>
        <fullName evidence="6">Transmembrane protein</fullName>
    </recommendedName>
</protein>
<evidence type="ECO:0000313" key="5">
    <source>
        <dbReference type="Proteomes" id="UP000648663"/>
    </source>
</evidence>
<organism evidence="3 4">
    <name type="scientific">Modestobacter marinus</name>
    <dbReference type="NCBI Taxonomy" id="477641"/>
    <lineage>
        <taxon>Bacteria</taxon>
        <taxon>Bacillati</taxon>
        <taxon>Actinomycetota</taxon>
        <taxon>Actinomycetes</taxon>
        <taxon>Geodermatophilales</taxon>
        <taxon>Geodermatophilaceae</taxon>
        <taxon>Modestobacter</taxon>
    </lineage>
</organism>
<gene>
    <name evidence="3" type="ORF">FB380_000644</name>
    <name evidence="2" type="ORF">GCM10011589_17440</name>
</gene>
<dbReference type="RefSeq" id="WP_166753821.1">
    <property type="nucleotide sequence ID" value="NZ_BAABJU010000010.1"/>
</dbReference>
<keyword evidence="1" id="KW-0812">Transmembrane</keyword>
<proteinExistence type="predicted"/>
<keyword evidence="1" id="KW-0472">Membrane</keyword>
<dbReference type="EMBL" id="BMMI01000003">
    <property type="protein sequence ID" value="GGL61858.1"/>
    <property type="molecule type" value="Genomic_DNA"/>
</dbReference>
<keyword evidence="1" id="KW-1133">Transmembrane helix</keyword>
<feature type="transmembrane region" description="Helical" evidence="1">
    <location>
        <begin position="33"/>
        <end position="52"/>
    </location>
</feature>